<dbReference type="Gene3D" id="2.30.42.10">
    <property type="match status" value="1"/>
</dbReference>
<dbReference type="SUPFAM" id="SSF52096">
    <property type="entry name" value="ClpP/crotonase"/>
    <property type="match status" value="1"/>
</dbReference>
<dbReference type="InterPro" id="IPR005151">
    <property type="entry name" value="Tail-specific_protease"/>
</dbReference>
<name>A0ABQ3HQ30_9SPHI</name>
<keyword evidence="3" id="KW-1185">Reference proteome</keyword>
<accession>A0ABQ3HQ30</accession>
<feature type="domain" description="Tail specific protease" evidence="1">
    <location>
        <begin position="129"/>
        <end position="337"/>
    </location>
</feature>
<dbReference type="InterPro" id="IPR041613">
    <property type="entry name" value="Pept_S41_N"/>
</dbReference>
<reference evidence="3" key="1">
    <citation type="journal article" date="2019" name="Int. J. Syst. Evol. Microbiol.">
        <title>The Global Catalogue of Microorganisms (GCM) 10K type strain sequencing project: providing services to taxonomists for standard genome sequencing and annotation.</title>
        <authorList>
            <consortium name="The Broad Institute Genomics Platform"/>
            <consortium name="The Broad Institute Genome Sequencing Center for Infectious Disease"/>
            <person name="Wu L."/>
            <person name="Ma J."/>
        </authorList>
    </citation>
    <scope>NUCLEOTIDE SEQUENCE [LARGE SCALE GENOMIC DNA]</scope>
    <source>
        <strain evidence="3">CGMCC 1.12966</strain>
    </source>
</reference>
<proteinExistence type="predicted"/>
<dbReference type="PANTHER" id="PTHR32060:SF30">
    <property type="entry name" value="CARBOXY-TERMINAL PROCESSING PROTEASE CTPA"/>
    <property type="match status" value="1"/>
</dbReference>
<organism evidence="2 3">
    <name type="scientific">Sphingobacterium griseoflavum</name>
    <dbReference type="NCBI Taxonomy" id="1474952"/>
    <lineage>
        <taxon>Bacteria</taxon>
        <taxon>Pseudomonadati</taxon>
        <taxon>Bacteroidota</taxon>
        <taxon>Sphingobacteriia</taxon>
        <taxon>Sphingobacteriales</taxon>
        <taxon>Sphingobacteriaceae</taxon>
        <taxon>Sphingobacterium</taxon>
    </lineage>
</organism>
<dbReference type="SUPFAM" id="SSF50156">
    <property type="entry name" value="PDZ domain-like"/>
    <property type="match status" value="1"/>
</dbReference>
<gene>
    <name evidence="2" type="ORF">GCM10017764_03490</name>
</gene>
<dbReference type="Pfam" id="PF03572">
    <property type="entry name" value="Peptidase_S41"/>
    <property type="match status" value="1"/>
</dbReference>
<evidence type="ECO:0000313" key="2">
    <source>
        <dbReference type="EMBL" id="GHE23381.1"/>
    </source>
</evidence>
<dbReference type="InterPro" id="IPR036034">
    <property type="entry name" value="PDZ_sf"/>
</dbReference>
<sequence>MGSNEALNHWQYAQMERYYYWAHKLPKTIDYGRSPDDFFHMLLAPEDRFSSILQSRNERTFGKTLTNTFGIDLLTVDQEDQSLHILSQVVPFSNGALAGLARGDSIVQINGIDLRFADMKQTVNEALSNNTLRLTLKNGKDVELPSSYIAQPVLYAQAILNDPANSGYLYLSHFDFAGAYDLLYAVKTLKDAKVSQLILDLRYNPGGQVSFAAFCALLFAPVSADDIFVRYRGNDRMANIDDTFADALARQADGYSFTASELIAARLPLQRIAILTTPHTASAAELLINSLRPYVEVVHVGEATMGKDMASVTLTSPPEVNGENASWHILPLVYKIYNRELQGDYEKGISPQRFAKEYQTLPLYPFGDMRDPLVKEALTSATRSSSKQPLAIPKRTVLRFESRPYEHMPMLRN</sequence>
<dbReference type="SMART" id="SM00245">
    <property type="entry name" value="TSPc"/>
    <property type="match status" value="1"/>
</dbReference>
<evidence type="ECO:0000259" key="1">
    <source>
        <dbReference type="SMART" id="SM00245"/>
    </source>
</evidence>
<dbReference type="Pfam" id="PF18294">
    <property type="entry name" value="Pept_S41_N"/>
    <property type="match status" value="1"/>
</dbReference>
<dbReference type="PANTHER" id="PTHR32060">
    <property type="entry name" value="TAIL-SPECIFIC PROTEASE"/>
    <property type="match status" value="1"/>
</dbReference>
<evidence type="ECO:0000313" key="3">
    <source>
        <dbReference type="Proteomes" id="UP000620550"/>
    </source>
</evidence>
<comment type="caution">
    <text evidence="2">The sequence shown here is derived from an EMBL/GenBank/DDBJ whole genome shotgun (WGS) entry which is preliminary data.</text>
</comment>
<dbReference type="Proteomes" id="UP000620550">
    <property type="component" value="Unassembled WGS sequence"/>
</dbReference>
<dbReference type="EMBL" id="BNAF01000001">
    <property type="protein sequence ID" value="GHE23381.1"/>
    <property type="molecule type" value="Genomic_DNA"/>
</dbReference>
<dbReference type="Gene3D" id="3.30.750.170">
    <property type="match status" value="1"/>
</dbReference>
<dbReference type="InterPro" id="IPR029045">
    <property type="entry name" value="ClpP/crotonase-like_dom_sf"/>
</dbReference>
<protein>
    <recommendedName>
        <fullName evidence="1">Tail specific protease domain-containing protein</fullName>
    </recommendedName>
</protein>
<dbReference type="Gene3D" id="3.90.226.10">
    <property type="entry name" value="2-enoyl-CoA Hydratase, Chain A, domain 1"/>
    <property type="match status" value="1"/>
</dbReference>
<dbReference type="RefSeq" id="WP_189624869.1">
    <property type="nucleotide sequence ID" value="NZ_BNAF01000001.1"/>
</dbReference>